<gene>
    <name evidence="8" type="ORF">IW249_006782</name>
</gene>
<dbReference type="Pfam" id="PF08281">
    <property type="entry name" value="Sigma70_r4_2"/>
    <property type="match status" value="1"/>
</dbReference>
<dbReference type="Gene3D" id="1.10.1740.10">
    <property type="match status" value="1"/>
</dbReference>
<dbReference type="PANTHER" id="PTHR43133:SF50">
    <property type="entry name" value="ECF RNA POLYMERASE SIGMA FACTOR SIGM"/>
    <property type="match status" value="1"/>
</dbReference>
<proteinExistence type="inferred from homology"/>
<comment type="caution">
    <text evidence="8">The sequence shown here is derived from an EMBL/GenBank/DDBJ whole genome shotgun (WGS) entry which is preliminary data.</text>
</comment>
<dbReference type="NCBIfam" id="TIGR02937">
    <property type="entry name" value="sigma70-ECF"/>
    <property type="match status" value="1"/>
</dbReference>
<protein>
    <submittedName>
        <fullName evidence="8">RNA polymerase sigma-70 factor (Sigma-E family)</fullName>
    </submittedName>
</protein>
<reference evidence="8 9" key="1">
    <citation type="submission" date="2020-11" db="EMBL/GenBank/DDBJ databases">
        <title>Sequencing the genomes of 1000 actinobacteria strains.</title>
        <authorList>
            <person name="Klenk H.-P."/>
        </authorList>
    </citation>
    <scope>NUCLEOTIDE SEQUENCE [LARGE SCALE GENOMIC DNA]</scope>
    <source>
        <strain evidence="8 9">DSM 101695</strain>
    </source>
</reference>
<dbReference type="InterPro" id="IPR013249">
    <property type="entry name" value="RNA_pol_sigma70_r4_t2"/>
</dbReference>
<evidence type="ECO:0000313" key="9">
    <source>
        <dbReference type="Proteomes" id="UP000631791"/>
    </source>
</evidence>
<name>A0ABS0KCK1_9ACTN</name>
<dbReference type="Pfam" id="PF04542">
    <property type="entry name" value="Sigma70_r2"/>
    <property type="match status" value="1"/>
</dbReference>
<keyword evidence="9" id="KW-1185">Reference proteome</keyword>
<keyword evidence="5" id="KW-0804">Transcription</keyword>
<dbReference type="InterPro" id="IPR014284">
    <property type="entry name" value="RNA_pol_sigma-70_dom"/>
</dbReference>
<evidence type="ECO:0000259" key="7">
    <source>
        <dbReference type="Pfam" id="PF08281"/>
    </source>
</evidence>
<keyword evidence="4" id="KW-0238">DNA-binding</keyword>
<evidence type="ECO:0000256" key="5">
    <source>
        <dbReference type="ARBA" id="ARBA00023163"/>
    </source>
</evidence>
<keyword evidence="2" id="KW-0805">Transcription regulation</keyword>
<sequence>MTNEVDKVEFERFVRSIQHWLRREAYYICGDWYEAEDLVQAALLKVYQRWNRLDRRTGLGAYAHRVVVRNFLTERRRPRWRHESTTMPITATDIVLAPASHTAVDDRLSLLPMLQRLGPRQRAVLTLRFFCDLSVTQTAQALGCTTGTVTSQTARALEALRRDLGSRPPPRAACAARPRV</sequence>
<organism evidence="8 9">
    <name type="scientific">Micromonospora vinacea</name>
    <dbReference type="NCBI Taxonomy" id="709878"/>
    <lineage>
        <taxon>Bacteria</taxon>
        <taxon>Bacillati</taxon>
        <taxon>Actinomycetota</taxon>
        <taxon>Actinomycetes</taxon>
        <taxon>Micromonosporales</taxon>
        <taxon>Micromonosporaceae</taxon>
        <taxon>Micromonospora</taxon>
    </lineage>
</organism>
<evidence type="ECO:0000256" key="3">
    <source>
        <dbReference type="ARBA" id="ARBA00023082"/>
    </source>
</evidence>
<dbReference type="InterPro" id="IPR007627">
    <property type="entry name" value="RNA_pol_sigma70_r2"/>
</dbReference>
<dbReference type="RefSeq" id="WP_196924547.1">
    <property type="nucleotide sequence ID" value="NZ_JADOTY010000001.1"/>
</dbReference>
<keyword evidence="3" id="KW-0731">Sigma factor</keyword>
<evidence type="ECO:0000256" key="2">
    <source>
        <dbReference type="ARBA" id="ARBA00023015"/>
    </source>
</evidence>
<dbReference type="PANTHER" id="PTHR43133">
    <property type="entry name" value="RNA POLYMERASE ECF-TYPE SIGMA FACTO"/>
    <property type="match status" value="1"/>
</dbReference>
<feature type="domain" description="RNA polymerase sigma factor 70 region 4 type 2" evidence="7">
    <location>
        <begin position="110"/>
        <end position="160"/>
    </location>
</feature>
<dbReference type="CDD" id="cd06171">
    <property type="entry name" value="Sigma70_r4"/>
    <property type="match status" value="1"/>
</dbReference>
<comment type="similarity">
    <text evidence="1">Belongs to the sigma-70 factor family. ECF subfamily.</text>
</comment>
<dbReference type="InterPro" id="IPR036388">
    <property type="entry name" value="WH-like_DNA-bd_sf"/>
</dbReference>
<dbReference type="SUPFAM" id="SSF88659">
    <property type="entry name" value="Sigma3 and sigma4 domains of RNA polymerase sigma factors"/>
    <property type="match status" value="1"/>
</dbReference>
<evidence type="ECO:0000256" key="1">
    <source>
        <dbReference type="ARBA" id="ARBA00010641"/>
    </source>
</evidence>
<dbReference type="SUPFAM" id="SSF88946">
    <property type="entry name" value="Sigma2 domain of RNA polymerase sigma factors"/>
    <property type="match status" value="1"/>
</dbReference>
<evidence type="ECO:0000256" key="4">
    <source>
        <dbReference type="ARBA" id="ARBA00023125"/>
    </source>
</evidence>
<dbReference type="InterPro" id="IPR039425">
    <property type="entry name" value="RNA_pol_sigma-70-like"/>
</dbReference>
<dbReference type="InterPro" id="IPR013325">
    <property type="entry name" value="RNA_pol_sigma_r2"/>
</dbReference>
<dbReference type="Proteomes" id="UP000631791">
    <property type="component" value="Unassembled WGS sequence"/>
</dbReference>
<feature type="domain" description="RNA polymerase sigma-70 region 2" evidence="6">
    <location>
        <begin position="14"/>
        <end position="80"/>
    </location>
</feature>
<evidence type="ECO:0000313" key="8">
    <source>
        <dbReference type="EMBL" id="MBG6106368.1"/>
    </source>
</evidence>
<dbReference type="Gene3D" id="1.10.10.10">
    <property type="entry name" value="Winged helix-like DNA-binding domain superfamily/Winged helix DNA-binding domain"/>
    <property type="match status" value="1"/>
</dbReference>
<dbReference type="EMBL" id="JADOTY010000001">
    <property type="protein sequence ID" value="MBG6106368.1"/>
    <property type="molecule type" value="Genomic_DNA"/>
</dbReference>
<dbReference type="InterPro" id="IPR013324">
    <property type="entry name" value="RNA_pol_sigma_r3/r4-like"/>
</dbReference>
<accession>A0ABS0KCK1</accession>
<evidence type="ECO:0000259" key="6">
    <source>
        <dbReference type="Pfam" id="PF04542"/>
    </source>
</evidence>